<protein>
    <recommendedName>
        <fullName evidence="4">Outer membrane protein beta-barrel domain-containing protein</fullName>
    </recommendedName>
</protein>
<dbReference type="EMBL" id="PISP01000004">
    <property type="protein sequence ID" value="PKD42869.1"/>
    <property type="molecule type" value="Genomic_DNA"/>
</dbReference>
<dbReference type="OrthoDB" id="1524141at2"/>
<name>A0A2N0VFA1_9BACT</name>
<sequence>MKFFTTLILIFTFTALVAEAQLREDLRFQPEEYTGTVTHTQNGSSLGNWMNMLNMTMSHSYSMSFTNFGGQTQNLNAYTNSMFFDVSDKLDAQLNVSLLHSPFGNSFMNNDNLGTQIIIDSARIDYKFSENTRISLEFSQNPYRNSFGNYYSPFSRRPIGY</sequence>
<evidence type="ECO:0000313" key="2">
    <source>
        <dbReference type="EMBL" id="PKD42869.1"/>
    </source>
</evidence>
<organism evidence="2 3">
    <name type="scientific">Rhodohalobacter barkolensis</name>
    <dbReference type="NCBI Taxonomy" id="2053187"/>
    <lineage>
        <taxon>Bacteria</taxon>
        <taxon>Pseudomonadati</taxon>
        <taxon>Balneolota</taxon>
        <taxon>Balneolia</taxon>
        <taxon>Balneolales</taxon>
        <taxon>Balneolaceae</taxon>
        <taxon>Rhodohalobacter</taxon>
    </lineage>
</organism>
<feature type="signal peptide" evidence="1">
    <location>
        <begin position="1"/>
        <end position="20"/>
    </location>
</feature>
<comment type="caution">
    <text evidence="2">The sequence shown here is derived from an EMBL/GenBank/DDBJ whole genome shotgun (WGS) entry which is preliminary data.</text>
</comment>
<gene>
    <name evidence="2" type="ORF">CWD77_12495</name>
</gene>
<feature type="chain" id="PRO_5014994137" description="Outer membrane protein beta-barrel domain-containing protein" evidence="1">
    <location>
        <begin position="21"/>
        <end position="161"/>
    </location>
</feature>
<dbReference type="Proteomes" id="UP000233398">
    <property type="component" value="Unassembled WGS sequence"/>
</dbReference>
<keyword evidence="1" id="KW-0732">Signal</keyword>
<reference evidence="2 3" key="1">
    <citation type="submission" date="2017-11" db="EMBL/GenBank/DDBJ databases">
        <title>Rhodohalobacter 15182 sp. nov., isolated from a salt lake.</title>
        <authorList>
            <person name="Han S."/>
        </authorList>
    </citation>
    <scope>NUCLEOTIDE SEQUENCE [LARGE SCALE GENOMIC DNA]</scope>
    <source>
        <strain evidence="2 3">15182</strain>
    </source>
</reference>
<dbReference type="RefSeq" id="WP_101073922.1">
    <property type="nucleotide sequence ID" value="NZ_PISP01000004.1"/>
</dbReference>
<keyword evidence="3" id="KW-1185">Reference proteome</keyword>
<evidence type="ECO:0000256" key="1">
    <source>
        <dbReference type="SAM" id="SignalP"/>
    </source>
</evidence>
<proteinExistence type="predicted"/>
<dbReference type="AlphaFoldDB" id="A0A2N0VFA1"/>
<accession>A0A2N0VFA1</accession>
<evidence type="ECO:0000313" key="3">
    <source>
        <dbReference type="Proteomes" id="UP000233398"/>
    </source>
</evidence>
<evidence type="ECO:0008006" key="4">
    <source>
        <dbReference type="Google" id="ProtNLM"/>
    </source>
</evidence>